<dbReference type="EMBL" id="JASAVS010000020">
    <property type="protein sequence ID" value="MDP8085971.1"/>
    <property type="molecule type" value="Genomic_DNA"/>
</dbReference>
<dbReference type="Proteomes" id="UP001224812">
    <property type="component" value="Unassembled WGS sequence"/>
</dbReference>
<keyword evidence="1" id="KW-0472">Membrane</keyword>
<dbReference type="STRING" id="97481.SAMN05444853_12043"/>
<protein>
    <submittedName>
        <fullName evidence="3">Uncharacterized protein</fullName>
    </submittedName>
</protein>
<evidence type="ECO:0000313" key="5">
    <source>
        <dbReference type="Proteomes" id="UP001224812"/>
    </source>
</evidence>
<keyword evidence="1" id="KW-0812">Transmembrane</keyword>
<reference evidence="4" key="1">
    <citation type="submission" date="2016-10" db="EMBL/GenBank/DDBJ databases">
        <authorList>
            <person name="Varghese N."/>
            <person name="Submissions S."/>
        </authorList>
    </citation>
    <scope>NUCLEOTIDE SEQUENCE [LARGE SCALE GENOMIC DNA]</scope>
    <source>
        <strain evidence="4">DSM 24204</strain>
    </source>
</reference>
<accession>A0A1H7YU58</accession>
<dbReference type="Proteomes" id="UP000198883">
    <property type="component" value="Unassembled WGS sequence"/>
</dbReference>
<evidence type="ECO:0000313" key="2">
    <source>
        <dbReference type="EMBL" id="MDP8085971.1"/>
    </source>
</evidence>
<reference evidence="2 5" key="3">
    <citation type="journal article" date="2023" name="Front. Microbiol.">
        <title>Phylogeography and host specificity of Pasteurellaceae pathogenic to sea-farmed fish in the north-east Atlantic.</title>
        <authorList>
            <person name="Gulla S."/>
            <person name="Colquhoun D.J."/>
            <person name="Olsen A.B."/>
            <person name="Spilsberg B."/>
            <person name="Lagesen K."/>
            <person name="Aakesson C.P."/>
            <person name="Strom S."/>
            <person name="Manji F."/>
            <person name="Birkbeck T.H."/>
            <person name="Nilsen H.K."/>
        </authorList>
    </citation>
    <scope>NUCLEOTIDE SEQUENCE [LARGE SCALE GENOMIC DNA]</scope>
    <source>
        <strain evidence="2 5">VIO11850</strain>
    </source>
</reference>
<name>A0A1H7YU58_9PAST</name>
<evidence type="ECO:0000256" key="1">
    <source>
        <dbReference type="SAM" id="Phobius"/>
    </source>
</evidence>
<gene>
    <name evidence="2" type="ORF">QJT92_08580</name>
    <name evidence="3" type="ORF">SAMN05444853_12043</name>
</gene>
<dbReference type="AlphaFoldDB" id="A0A1H7YU58"/>
<feature type="transmembrane region" description="Helical" evidence="1">
    <location>
        <begin position="6"/>
        <end position="26"/>
    </location>
</feature>
<sequence length="159" mass="18865">MKNLFLNLQAIVGIALLFGFILFFISNKRQNKSINKHIKALEKQFSENLEKYNGQNFFCYNDRKQQHLFIENEILPYLAHNISIIYLDKNRQIHSTEDPSFSSNLLFHLKNYNKFPHLLKIREGKIIDKSINNTFFSVVNQALDKKVLFNEMNAFYNDK</sequence>
<reference evidence="3" key="2">
    <citation type="submission" date="2016-10" db="EMBL/GenBank/DDBJ databases">
        <authorList>
            <person name="de Groot N.N."/>
        </authorList>
    </citation>
    <scope>NUCLEOTIDE SEQUENCE [LARGE SCALE GENOMIC DNA]</scope>
    <source>
        <strain evidence="3">DSM 24204</strain>
    </source>
</reference>
<proteinExistence type="predicted"/>
<dbReference type="OrthoDB" id="882541at2"/>
<dbReference type="GeneID" id="83544348"/>
<evidence type="ECO:0000313" key="4">
    <source>
        <dbReference type="Proteomes" id="UP000198883"/>
    </source>
</evidence>
<dbReference type="EMBL" id="FOBN01000020">
    <property type="protein sequence ID" value="SEM49404.1"/>
    <property type="molecule type" value="Genomic_DNA"/>
</dbReference>
<evidence type="ECO:0000313" key="3">
    <source>
        <dbReference type="EMBL" id="SEM49404.1"/>
    </source>
</evidence>
<dbReference type="RefSeq" id="WP_090922662.1">
    <property type="nucleotide sequence ID" value="NZ_CP016180.1"/>
</dbReference>
<keyword evidence="1" id="KW-1133">Transmembrane helix</keyword>
<organism evidence="3 4">
    <name type="scientific">Phocoenobacter skyensis</name>
    <dbReference type="NCBI Taxonomy" id="97481"/>
    <lineage>
        <taxon>Bacteria</taxon>
        <taxon>Pseudomonadati</taxon>
        <taxon>Pseudomonadota</taxon>
        <taxon>Gammaproteobacteria</taxon>
        <taxon>Pasteurellales</taxon>
        <taxon>Pasteurellaceae</taxon>
        <taxon>Phocoenobacter</taxon>
    </lineage>
</organism>
<keyword evidence="5" id="KW-1185">Reference proteome</keyword>